<comment type="caution">
    <text evidence="1">The sequence shown here is derived from an EMBL/GenBank/DDBJ whole genome shotgun (WGS) entry which is preliminary data.</text>
</comment>
<accession>A0A087E4H4</accession>
<evidence type="ECO:0000313" key="1">
    <source>
        <dbReference type="EMBL" id="KFJ02675.1"/>
    </source>
</evidence>
<reference evidence="1 2" key="1">
    <citation type="submission" date="2014-03" db="EMBL/GenBank/DDBJ databases">
        <title>Genomics of Bifidobacteria.</title>
        <authorList>
            <person name="Ventura M."/>
            <person name="Milani C."/>
            <person name="Lugli G.A."/>
        </authorList>
    </citation>
    <scope>NUCLEOTIDE SEQUENCE [LARGE SCALE GENOMIC DNA]</scope>
    <source>
        <strain evidence="1 2">LMG 21395</strain>
    </source>
</reference>
<name>A0A087E4H4_9BIFI</name>
<dbReference type="Proteomes" id="UP000029003">
    <property type="component" value="Unassembled WGS sequence"/>
</dbReference>
<evidence type="ECO:0000313" key="2">
    <source>
        <dbReference type="Proteomes" id="UP000029003"/>
    </source>
</evidence>
<dbReference type="AlphaFoldDB" id="A0A087E4H4"/>
<organism evidence="1 2">
    <name type="scientific">Bifidobacterium thermacidophilum subsp. thermacidophilum</name>
    <dbReference type="NCBI Taxonomy" id="79262"/>
    <lineage>
        <taxon>Bacteria</taxon>
        <taxon>Bacillati</taxon>
        <taxon>Actinomycetota</taxon>
        <taxon>Actinomycetes</taxon>
        <taxon>Bifidobacteriales</taxon>
        <taxon>Bifidobacteriaceae</taxon>
        <taxon>Bifidobacterium</taxon>
    </lineage>
</organism>
<dbReference type="OrthoDB" id="4727201at2"/>
<gene>
    <name evidence="1" type="ORF">THER5_1138</name>
</gene>
<dbReference type="RefSeq" id="WP_029576417.1">
    <property type="nucleotide sequence ID" value="NZ_JGZT01000006.1"/>
</dbReference>
<proteinExistence type="predicted"/>
<sequence length="167" mass="18367">MSGTLVPNRLHAVPRVHGVVERFTAGVGHCPASLSDGVPLTLPALEDEAACLGVRVTWQELPAGYCGVYDWTRCRIVLHDGLTPVQARCTLCHELEHVRHFDRVCGGKGEARARRRTALRLVSPVAYAAAEQVYEGNTWLMAVELGVTAQVIDDYRKLLYDSDVCVQ</sequence>
<dbReference type="EMBL" id="JGZT01000006">
    <property type="protein sequence ID" value="KFJ02675.1"/>
    <property type="molecule type" value="Genomic_DNA"/>
</dbReference>
<protein>
    <submittedName>
        <fullName evidence="1">Peptidase</fullName>
    </submittedName>
</protein>